<dbReference type="Pfam" id="PF13411">
    <property type="entry name" value="MerR_1"/>
    <property type="match status" value="1"/>
</dbReference>
<evidence type="ECO:0000313" key="4">
    <source>
        <dbReference type="Proteomes" id="UP000431744"/>
    </source>
</evidence>
<proteinExistence type="predicted"/>
<protein>
    <submittedName>
        <fullName evidence="3">MerR family transcriptional regulator</fullName>
    </submittedName>
</protein>
<keyword evidence="4" id="KW-1185">Reference proteome</keyword>
<evidence type="ECO:0000256" key="1">
    <source>
        <dbReference type="ARBA" id="ARBA00023125"/>
    </source>
</evidence>
<dbReference type="InterPro" id="IPR012925">
    <property type="entry name" value="TipAS_dom"/>
</dbReference>
<dbReference type="OrthoDB" id="9809391at2"/>
<dbReference type="Pfam" id="PF07739">
    <property type="entry name" value="TipAS"/>
    <property type="match status" value="1"/>
</dbReference>
<dbReference type="PANTHER" id="PTHR30204:SF97">
    <property type="entry name" value="MERR FAMILY REGULATORY PROTEIN"/>
    <property type="match status" value="1"/>
</dbReference>
<dbReference type="RefSeq" id="WP_158028906.1">
    <property type="nucleotide sequence ID" value="NZ_BMHG01000001.1"/>
</dbReference>
<dbReference type="Proteomes" id="UP000431744">
    <property type="component" value="Unassembled WGS sequence"/>
</dbReference>
<keyword evidence="1" id="KW-0238">DNA-binding</keyword>
<dbReference type="PROSITE" id="PS50937">
    <property type="entry name" value="HTH_MERR_2"/>
    <property type="match status" value="1"/>
</dbReference>
<dbReference type="CDD" id="cd01106">
    <property type="entry name" value="HTH_TipAL-Mta"/>
    <property type="match status" value="1"/>
</dbReference>
<dbReference type="PANTHER" id="PTHR30204">
    <property type="entry name" value="REDOX-CYCLING DRUG-SENSING TRANSCRIPTIONAL ACTIVATOR SOXR"/>
    <property type="match status" value="1"/>
</dbReference>
<dbReference type="EMBL" id="WBJY01000001">
    <property type="protein sequence ID" value="KAB1650321.1"/>
    <property type="molecule type" value="Genomic_DNA"/>
</dbReference>
<dbReference type="Gene3D" id="1.10.1660.10">
    <property type="match status" value="1"/>
</dbReference>
<comment type="caution">
    <text evidence="3">The sequence shown here is derived from an EMBL/GenBank/DDBJ whole genome shotgun (WGS) entry which is preliminary data.</text>
</comment>
<dbReference type="InterPro" id="IPR047057">
    <property type="entry name" value="MerR_fam"/>
</dbReference>
<gene>
    <name evidence="3" type="ORF">F8O04_09080</name>
</gene>
<feature type="domain" description="HTH merR-type" evidence="2">
    <location>
        <begin position="10"/>
        <end position="79"/>
    </location>
</feature>
<dbReference type="Gene3D" id="1.10.490.50">
    <property type="entry name" value="Antibiotic binding domain of TipA-like multidrug resistance regulators"/>
    <property type="match status" value="1"/>
</dbReference>
<accession>A0A6H9WRS4</accession>
<organism evidence="3 4">
    <name type="scientific">Pseudoclavibacter endophyticus</name>
    <dbReference type="NCBI Taxonomy" id="1778590"/>
    <lineage>
        <taxon>Bacteria</taxon>
        <taxon>Bacillati</taxon>
        <taxon>Actinomycetota</taxon>
        <taxon>Actinomycetes</taxon>
        <taxon>Micrococcales</taxon>
        <taxon>Microbacteriaceae</taxon>
        <taxon>Pseudoclavibacter</taxon>
    </lineage>
</organism>
<dbReference type="PRINTS" id="PR00040">
    <property type="entry name" value="HTHMERR"/>
</dbReference>
<dbReference type="SUPFAM" id="SSF89082">
    <property type="entry name" value="Antibiotic binding domain of TipA-like multidrug resistance regulators"/>
    <property type="match status" value="1"/>
</dbReference>
<dbReference type="InterPro" id="IPR000551">
    <property type="entry name" value="MerR-type_HTH_dom"/>
</dbReference>
<sequence length="265" mass="29213">MEHADRSDSEWSITQVAKAVGTTSRTLRHYGQLGLLEPSRIGPNGYRFYGRHALVRLQRILLLRELGLGLGVIAEVLERETNEQRALRDHVRWLEAERDRLGRQLVAVRSTLTALESEEEITMNDMLDGFDHSQYEHEVAERWGADAAKRGSDWWAAQSPDERAAFAREVEALNRAWGDLHAAGADPAGLDARAVAERHVAWLGRVPATPRGHASGEASHEYVLGLADMYVADERFAANYGGTEGAAFVREALRVHLGAGGTAAS</sequence>
<dbReference type="SUPFAM" id="SSF46955">
    <property type="entry name" value="Putative DNA-binding domain"/>
    <property type="match status" value="1"/>
</dbReference>
<dbReference type="GO" id="GO:0003677">
    <property type="term" value="F:DNA binding"/>
    <property type="evidence" value="ECO:0007669"/>
    <property type="project" value="UniProtKB-KW"/>
</dbReference>
<dbReference type="InterPro" id="IPR009061">
    <property type="entry name" value="DNA-bd_dom_put_sf"/>
</dbReference>
<name>A0A6H9WRS4_9MICO</name>
<dbReference type="SMART" id="SM00422">
    <property type="entry name" value="HTH_MERR"/>
    <property type="match status" value="1"/>
</dbReference>
<dbReference type="InterPro" id="IPR036244">
    <property type="entry name" value="TipA-like_antibiotic-bd"/>
</dbReference>
<evidence type="ECO:0000313" key="3">
    <source>
        <dbReference type="EMBL" id="KAB1650321.1"/>
    </source>
</evidence>
<dbReference type="GO" id="GO:0003700">
    <property type="term" value="F:DNA-binding transcription factor activity"/>
    <property type="evidence" value="ECO:0007669"/>
    <property type="project" value="InterPro"/>
</dbReference>
<reference evidence="3 4" key="1">
    <citation type="submission" date="2019-09" db="EMBL/GenBank/DDBJ databases">
        <title>Phylogeny of genus Pseudoclavibacter and closely related genus.</title>
        <authorList>
            <person name="Li Y."/>
        </authorList>
    </citation>
    <scope>NUCLEOTIDE SEQUENCE [LARGE SCALE GENOMIC DNA]</scope>
    <source>
        <strain evidence="3 4">EGI 60007</strain>
    </source>
</reference>
<evidence type="ECO:0000259" key="2">
    <source>
        <dbReference type="PROSITE" id="PS50937"/>
    </source>
</evidence>
<dbReference type="AlphaFoldDB" id="A0A6H9WRS4"/>